<protein>
    <submittedName>
        <fullName evidence="2">Transcriptional regulator</fullName>
    </submittedName>
</protein>
<sequence>MALPWNAAGGLQAARRILDAEGMDRRLFLTVMGTAITEPAHGWLFAPPVDFVTRNSGSPLPATVVDHLDQIIDQLRRMDDQLGGGALLGLVRQHLAYVVGLIEHRRYTDSVGRRLHATVAELLRLVGWLSFDAGQHAPAQRFFVAALHAAHTAGDRALGANILGFASCQAKDLGHVRAAVSLAETALAGYPGGTPRVSAILHLRAAEAYANDQQTTGCRTAIDTAFDRLTDAVPEHGEPGWCYWINEAQAHAQAGYCYLKLHDWPRAQEHLHAALSLQDTAFSREAALRQTLLATAYARQDPPDLDRVTALGNTAINTLTGEVDSARCVGHMSRLATHLTPHRRTPAVREFLDRADALTASSSSRSV</sequence>
<name>A0A1C3NYR3_9ACTN</name>
<organism evidence="2 3">
    <name type="scientific">Candidatus Protofrankia californiensis</name>
    <dbReference type="NCBI Taxonomy" id="1839754"/>
    <lineage>
        <taxon>Bacteria</taxon>
        <taxon>Bacillati</taxon>
        <taxon>Actinomycetota</taxon>
        <taxon>Actinomycetes</taxon>
        <taxon>Frankiales</taxon>
        <taxon>Frankiaceae</taxon>
        <taxon>Protofrankia</taxon>
    </lineage>
</organism>
<dbReference type="PROSITE" id="PS50005">
    <property type="entry name" value="TPR"/>
    <property type="match status" value="1"/>
</dbReference>
<gene>
    <name evidence="2" type="ORF">FDG2_2978</name>
</gene>
<evidence type="ECO:0000313" key="2">
    <source>
        <dbReference type="EMBL" id="SBW22684.1"/>
    </source>
</evidence>
<dbReference type="Proteomes" id="UP000199013">
    <property type="component" value="Unassembled WGS sequence"/>
</dbReference>
<evidence type="ECO:0000256" key="1">
    <source>
        <dbReference type="PROSITE-ProRule" id="PRU00339"/>
    </source>
</evidence>
<dbReference type="AlphaFoldDB" id="A0A1C3NYR3"/>
<keyword evidence="3" id="KW-1185">Reference proteome</keyword>
<accession>A0A1C3NYR3</accession>
<evidence type="ECO:0000313" key="3">
    <source>
        <dbReference type="Proteomes" id="UP000199013"/>
    </source>
</evidence>
<dbReference type="Gene3D" id="1.25.40.10">
    <property type="entry name" value="Tetratricopeptide repeat domain"/>
    <property type="match status" value="1"/>
</dbReference>
<dbReference type="EMBL" id="FLUV01001257">
    <property type="protein sequence ID" value="SBW22684.1"/>
    <property type="molecule type" value="Genomic_DNA"/>
</dbReference>
<feature type="repeat" description="TPR" evidence="1">
    <location>
        <begin position="248"/>
        <end position="281"/>
    </location>
</feature>
<dbReference type="InterPro" id="IPR019734">
    <property type="entry name" value="TPR_rpt"/>
</dbReference>
<dbReference type="InterPro" id="IPR011990">
    <property type="entry name" value="TPR-like_helical_dom_sf"/>
</dbReference>
<dbReference type="SUPFAM" id="SSF48452">
    <property type="entry name" value="TPR-like"/>
    <property type="match status" value="1"/>
</dbReference>
<proteinExistence type="predicted"/>
<keyword evidence="1" id="KW-0802">TPR repeat</keyword>
<reference evidence="3" key="1">
    <citation type="submission" date="2016-02" db="EMBL/GenBank/DDBJ databases">
        <authorList>
            <person name="Wibberg D."/>
        </authorList>
    </citation>
    <scope>NUCLEOTIDE SEQUENCE [LARGE SCALE GENOMIC DNA]</scope>
</reference>